<dbReference type="Pfam" id="PF03033">
    <property type="entry name" value="Glyco_transf_28"/>
    <property type="match status" value="1"/>
</dbReference>
<dbReference type="Pfam" id="PF06722">
    <property type="entry name" value="EryCIII-like_C"/>
    <property type="match status" value="1"/>
</dbReference>
<dbReference type="OrthoDB" id="3253247at2"/>
<protein>
    <submittedName>
        <fullName evidence="9">Vancomycin aglycone glucosyltransferase</fullName>
    </submittedName>
</protein>
<dbReference type="PANTHER" id="PTHR48050">
    <property type="entry name" value="STEROL 3-BETA-GLUCOSYLTRANSFERASE"/>
    <property type="match status" value="1"/>
</dbReference>
<dbReference type="PANTHER" id="PTHR48050:SF13">
    <property type="entry name" value="STEROL 3-BETA-GLUCOSYLTRANSFERASE UGT80A2"/>
    <property type="match status" value="1"/>
</dbReference>
<dbReference type="FunFam" id="3.40.50.2000:FF:000009">
    <property type="entry name" value="Sterol 3-beta-glucosyltransferase UGT80A2"/>
    <property type="match status" value="1"/>
</dbReference>
<dbReference type="FunFam" id="3.40.50.2000:FF:000292">
    <property type="entry name" value="Glycosyltransferase GtfE"/>
    <property type="match status" value="1"/>
</dbReference>
<evidence type="ECO:0000259" key="7">
    <source>
        <dbReference type="Pfam" id="PF03033"/>
    </source>
</evidence>
<dbReference type="Gene3D" id="3.40.50.2000">
    <property type="entry name" value="Glycogen Phosphorylase B"/>
    <property type="match status" value="2"/>
</dbReference>
<comment type="caution">
    <text evidence="9">The sequence shown here is derived from an EMBL/GenBank/DDBJ whole genome shotgun (WGS) entry which is preliminary data.</text>
</comment>
<dbReference type="GO" id="GO:0033072">
    <property type="term" value="P:vancomycin biosynthetic process"/>
    <property type="evidence" value="ECO:0007669"/>
    <property type="project" value="UniProtKB-UniPathway"/>
</dbReference>
<dbReference type="Proteomes" id="UP000239203">
    <property type="component" value="Unassembled WGS sequence"/>
</dbReference>
<dbReference type="AlphaFoldDB" id="A0A2S6GU92"/>
<evidence type="ECO:0000256" key="3">
    <source>
        <dbReference type="ARBA" id="ARBA00022676"/>
    </source>
</evidence>
<dbReference type="InterPro" id="IPR050426">
    <property type="entry name" value="Glycosyltransferase_28"/>
</dbReference>
<feature type="domain" description="Erythromycin biosynthesis protein CIII-like C-terminal" evidence="8">
    <location>
        <begin position="299"/>
        <end position="383"/>
    </location>
</feature>
<evidence type="ECO:0000313" key="10">
    <source>
        <dbReference type="Proteomes" id="UP000239203"/>
    </source>
</evidence>
<evidence type="ECO:0000259" key="8">
    <source>
        <dbReference type="Pfam" id="PF06722"/>
    </source>
</evidence>
<dbReference type="GO" id="GO:0008194">
    <property type="term" value="F:UDP-glycosyltransferase activity"/>
    <property type="evidence" value="ECO:0007669"/>
    <property type="project" value="InterPro"/>
</dbReference>
<evidence type="ECO:0000256" key="6">
    <source>
        <dbReference type="SAM" id="MobiDB-lite"/>
    </source>
</evidence>
<proteinExistence type="inferred from homology"/>
<dbReference type="SUPFAM" id="SSF53756">
    <property type="entry name" value="UDP-Glycosyltransferase/glycogen phosphorylase"/>
    <property type="match status" value="1"/>
</dbReference>
<name>A0A2S6GU92_9PSEU</name>
<organism evidence="9 10">
    <name type="scientific">Actinokineospora auranticolor</name>
    <dbReference type="NCBI Taxonomy" id="155976"/>
    <lineage>
        <taxon>Bacteria</taxon>
        <taxon>Bacillati</taxon>
        <taxon>Actinomycetota</taxon>
        <taxon>Actinomycetes</taxon>
        <taxon>Pseudonocardiales</taxon>
        <taxon>Pseudonocardiaceae</taxon>
        <taxon>Actinokineospora</taxon>
    </lineage>
</organism>
<comment type="similarity">
    <text evidence="2">Belongs to the glycosyltransferase 28 family.</text>
</comment>
<sequence length="410" mass="42559">MRVLLSTSGSRGDVEPLLALAVGLRDLGAEARVSAPPDCADRLAEVGVPHVPVGPPARPPVRAADRKPPTPEDMLRFNAEVIATQFDRLPAAAEGCDAVVATGVLAAAVGVRSVAEKLGIPYFYAFHCPIYLPSPHYPPPPPLGEPPAPEGTDIAALWHRNGQSAFRRFGTPLNEQRAAIGLPPVTDIYGFGYTDHPWLSADPTLAPLLPTDLDAVQTGAWVLPDDRPLPADLAAFLAAGPPPVYVGFGSMRAHADAARVAVDAVRARGHRVVLSRGWADLAPPDGQDDCFAVGEVNHQLLFGRVAAVVHHGGAGTTTTAAKAGAPQVLVPQIADQPYFAARVVELGIGAAHDGPTPTPDSLEAALTTALTPETRARAAAVADAVRVDGARVAAALVLAAVDREQRPASA</sequence>
<keyword evidence="10" id="KW-1185">Reference proteome</keyword>
<dbReference type="InterPro" id="IPR004276">
    <property type="entry name" value="GlycoTrans_28_N"/>
</dbReference>
<evidence type="ECO:0000256" key="2">
    <source>
        <dbReference type="ARBA" id="ARBA00006962"/>
    </source>
</evidence>
<dbReference type="InterPro" id="IPR002213">
    <property type="entry name" value="UDP_glucos_trans"/>
</dbReference>
<keyword evidence="3" id="KW-0328">Glycosyltransferase</keyword>
<gene>
    <name evidence="9" type="ORF">CLV40_10459</name>
</gene>
<evidence type="ECO:0000256" key="5">
    <source>
        <dbReference type="ARBA" id="ARBA00023194"/>
    </source>
</evidence>
<evidence type="ECO:0000313" key="9">
    <source>
        <dbReference type="EMBL" id="PPK68815.1"/>
    </source>
</evidence>
<dbReference type="InterPro" id="IPR010610">
    <property type="entry name" value="EryCIII-like_C"/>
</dbReference>
<comment type="pathway">
    <text evidence="1">Antibiotic biosynthesis; vancomycin biosynthesis.</text>
</comment>
<feature type="domain" description="Glycosyltransferase family 28 N-terminal" evidence="7">
    <location>
        <begin position="3"/>
        <end position="131"/>
    </location>
</feature>
<dbReference type="GO" id="GO:0005975">
    <property type="term" value="P:carbohydrate metabolic process"/>
    <property type="evidence" value="ECO:0007669"/>
    <property type="project" value="InterPro"/>
</dbReference>
<keyword evidence="4 9" id="KW-0808">Transferase</keyword>
<dbReference type="UniPathway" id="UPA00162"/>
<dbReference type="CDD" id="cd03784">
    <property type="entry name" value="GT1_Gtf-like"/>
    <property type="match status" value="1"/>
</dbReference>
<feature type="region of interest" description="Disordered" evidence="6">
    <location>
        <begin position="50"/>
        <end position="69"/>
    </location>
</feature>
<reference evidence="9 10" key="1">
    <citation type="submission" date="2018-02" db="EMBL/GenBank/DDBJ databases">
        <title>Genomic Encyclopedia of Archaeal and Bacterial Type Strains, Phase II (KMG-II): from individual species to whole genera.</title>
        <authorList>
            <person name="Goeker M."/>
        </authorList>
    </citation>
    <scope>NUCLEOTIDE SEQUENCE [LARGE SCALE GENOMIC DNA]</scope>
    <source>
        <strain evidence="9 10">YU 961-1</strain>
    </source>
</reference>
<dbReference type="RefSeq" id="WP_104478388.1">
    <property type="nucleotide sequence ID" value="NZ_CP154825.1"/>
</dbReference>
<keyword evidence="5" id="KW-0045">Antibiotic biosynthesis</keyword>
<accession>A0A2S6GU92</accession>
<dbReference type="EMBL" id="PTIX01000004">
    <property type="protein sequence ID" value="PPK68815.1"/>
    <property type="molecule type" value="Genomic_DNA"/>
</dbReference>
<evidence type="ECO:0000256" key="1">
    <source>
        <dbReference type="ARBA" id="ARBA00004660"/>
    </source>
</evidence>
<evidence type="ECO:0000256" key="4">
    <source>
        <dbReference type="ARBA" id="ARBA00022679"/>
    </source>
</evidence>
<dbReference type="GO" id="GO:0016758">
    <property type="term" value="F:hexosyltransferase activity"/>
    <property type="evidence" value="ECO:0007669"/>
    <property type="project" value="InterPro"/>
</dbReference>